<dbReference type="InterPro" id="IPR011063">
    <property type="entry name" value="TilS/TtcA_N"/>
</dbReference>
<dbReference type="PANTHER" id="PTHR43033:SF1">
    <property type="entry name" value="TRNA(ILE)-LYSIDINE SYNTHASE-RELATED"/>
    <property type="match status" value="1"/>
</dbReference>
<keyword evidence="3" id="KW-0819">tRNA processing</keyword>
<keyword evidence="5" id="KW-0067">ATP-binding</keyword>
<evidence type="ECO:0000256" key="5">
    <source>
        <dbReference type="ARBA" id="ARBA00022840"/>
    </source>
</evidence>
<reference evidence="8 9" key="1">
    <citation type="submission" date="2016-04" db="EMBL/GenBank/DDBJ databases">
        <title>A degradative enzymes factory behind the ericoid mycorrhizal symbiosis.</title>
        <authorList>
            <consortium name="DOE Joint Genome Institute"/>
            <person name="Martino E."/>
            <person name="Morin E."/>
            <person name="Grelet G."/>
            <person name="Kuo A."/>
            <person name="Kohler A."/>
            <person name="Daghino S."/>
            <person name="Barry K."/>
            <person name="Choi C."/>
            <person name="Cichocki N."/>
            <person name="Clum A."/>
            <person name="Copeland A."/>
            <person name="Hainaut M."/>
            <person name="Haridas S."/>
            <person name="Labutti K."/>
            <person name="Lindquist E."/>
            <person name="Lipzen A."/>
            <person name="Khouja H.-R."/>
            <person name="Murat C."/>
            <person name="Ohm R."/>
            <person name="Olson A."/>
            <person name="Spatafora J."/>
            <person name="Veneault-Fourrey C."/>
            <person name="Henrissat B."/>
            <person name="Grigoriev I."/>
            <person name="Martin F."/>
            <person name="Perotto S."/>
        </authorList>
    </citation>
    <scope>NUCLEOTIDE SEQUENCE [LARGE SCALE GENOMIC DNA]</scope>
    <source>
        <strain evidence="8 9">F</strain>
    </source>
</reference>
<accession>A0A2J6RAB2</accession>
<evidence type="ECO:0000256" key="4">
    <source>
        <dbReference type="ARBA" id="ARBA00022741"/>
    </source>
</evidence>
<gene>
    <name evidence="8" type="ORF">L207DRAFT_587767</name>
</gene>
<dbReference type="PANTHER" id="PTHR43033">
    <property type="entry name" value="TRNA(ILE)-LYSIDINE SYNTHASE-RELATED"/>
    <property type="match status" value="1"/>
</dbReference>
<dbReference type="STRING" id="1149755.A0A2J6RAB2"/>
<protein>
    <recommendedName>
        <fullName evidence="1">tRNA(Ile)-lysidine synthetase</fullName>
        <ecNumber evidence="1">6.3.4.19</ecNumber>
    </recommendedName>
</protein>
<dbReference type="GO" id="GO:0032267">
    <property type="term" value="F:tRNA(Ile)-lysidine synthase activity"/>
    <property type="evidence" value="ECO:0007669"/>
    <property type="project" value="UniProtKB-EC"/>
</dbReference>
<proteinExistence type="inferred from homology"/>
<dbReference type="Gene3D" id="3.40.50.620">
    <property type="entry name" value="HUPs"/>
    <property type="match status" value="1"/>
</dbReference>
<dbReference type="CDD" id="cd01992">
    <property type="entry name" value="TilS_N"/>
    <property type="match status" value="1"/>
</dbReference>
<evidence type="ECO:0000313" key="8">
    <source>
        <dbReference type="EMBL" id="PMD35462.1"/>
    </source>
</evidence>
<dbReference type="InterPro" id="IPR012094">
    <property type="entry name" value="tRNA_Ile_lys_synt"/>
</dbReference>
<dbReference type="InterPro" id="IPR014729">
    <property type="entry name" value="Rossmann-like_a/b/a_fold"/>
</dbReference>
<dbReference type="AlphaFoldDB" id="A0A2J6RAB2"/>
<dbReference type="SUPFAM" id="SSF52402">
    <property type="entry name" value="Adenine nucleotide alpha hydrolases-like"/>
    <property type="match status" value="1"/>
</dbReference>
<dbReference type="EMBL" id="KZ613952">
    <property type="protein sequence ID" value="PMD35462.1"/>
    <property type="molecule type" value="Genomic_DNA"/>
</dbReference>
<dbReference type="NCBIfam" id="TIGR02432">
    <property type="entry name" value="lysidine_TilS_N"/>
    <property type="match status" value="1"/>
</dbReference>
<evidence type="ECO:0000256" key="2">
    <source>
        <dbReference type="ARBA" id="ARBA00022598"/>
    </source>
</evidence>
<keyword evidence="9" id="KW-1185">Reference proteome</keyword>
<dbReference type="HAMAP" id="MF_01161">
    <property type="entry name" value="tRNA_Ile_lys_synt"/>
    <property type="match status" value="1"/>
</dbReference>
<organism evidence="8 9">
    <name type="scientific">Hyaloscypha variabilis (strain UAMH 11265 / GT02V1 / F)</name>
    <name type="common">Meliniomyces variabilis</name>
    <dbReference type="NCBI Taxonomy" id="1149755"/>
    <lineage>
        <taxon>Eukaryota</taxon>
        <taxon>Fungi</taxon>
        <taxon>Dikarya</taxon>
        <taxon>Ascomycota</taxon>
        <taxon>Pezizomycotina</taxon>
        <taxon>Leotiomycetes</taxon>
        <taxon>Helotiales</taxon>
        <taxon>Hyaloscyphaceae</taxon>
        <taxon>Hyaloscypha</taxon>
        <taxon>Hyaloscypha variabilis</taxon>
    </lineage>
</organism>
<keyword evidence="4" id="KW-0547">Nucleotide-binding</keyword>
<evidence type="ECO:0000256" key="3">
    <source>
        <dbReference type="ARBA" id="ARBA00022694"/>
    </source>
</evidence>
<feature type="domain" description="tRNA(Ile)-lysidine/2-thiocytidine synthase N-terminal" evidence="7">
    <location>
        <begin position="42"/>
        <end position="295"/>
    </location>
</feature>
<dbReference type="InterPro" id="IPR012795">
    <property type="entry name" value="tRNA_Ile_lys_synt_N"/>
</dbReference>
<dbReference type="GO" id="GO:0005524">
    <property type="term" value="F:ATP binding"/>
    <property type="evidence" value="ECO:0007669"/>
    <property type="project" value="UniProtKB-KW"/>
</dbReference>
<name>A0A2J6RAB2_HYAVF</name>
<dbReference type="Proteomes" id="UP000235786">
    <property type="component" value="Unassembled WGS sequence"/>
</dbReference>
<evidence type="ECO:0000256" key="6">
    <source>
        <dbReference type="ARBA" id="ARBA00048539"/>
    </source>
</evidence>
<comment type="catalytic activity">
    <reaction evidence="6">
        <text>cytidine(34) in tRNA(Ile2) + L-lysine + ATP = lysidine(34) in tRNA(Ile2) + AMP + diphosphate + H(+)</text>
        <dbReference type="Rhea" id="RHEA:43744"/>
        <dbReference type="Rhea" id="RHEA-COMP:10625"/>
        <dbReference type="Rhea" id="RHEA-COMP:10670"/>
        <dbReference type="ChEBI" id="CHEBI:15378"/>
        <dbReference type="ChEBI" id="CHEBI:30616"/>
        <dbReference type="ChEBI" id="CHEBI:32551"/>
        <dbReference type="ChEBI" id="CHEBI:33019"/>
        <dbReference type="ChEBI" id="CHEBI:82748"/>
        <dbReference type="ChEBI" id="CHEBI:83665"/>
        <dbReference type="ChEBI" id="CHEBI:456215"/>
        <dbReference type="EC" id="6.3.4.19"/>
    </reaction>
</comment>
<keyword evidence="2" id="KW-0436">Ligase</keyword>
<dbReference type="GO" id="GO:0008033">
    <property type="term" value="P:tRNA processing"/>
    <property type="evidence" value="ECO:0007669"/>
    <property type="project" value="UniProtKB-KW"/>
</dbReference>
<sequence length="588" mass="65510">MKSARLLQTALSQSAHPVTVAEFSRALLQRWTPQCHGHDTFGLAISGGVDSMALAALCSQLQDLSHSHHQSATKGQPLERGSLRHLTFQAFIVDHGLRSGSDTEAEAVSNILKGRGIKTQILKMEWPGQELPASLPNFESLARKYRFRLLGRACRDLGIRSLLLAHHEDDQVETVVMRLAGGQGPNGLAGMQCSAGIPECYGIHGVYESGGYGNTPGTNVDYSKRLDHAAIGWARPGSLFEKQLPIEAGGIQIYKPFLKFSKARLIATCVAEKMEWFEDPTNIKPTTTQRNAIRHMFANHSIPAALTKPAILALSTRLKDKAAHQSDILKPWLAKCRIIHFETRTGTVKLGFADLRQLSGSENLSGSVEAAWVAAELLRHAIRLVTPFEQVSSNSLHNAVRQVFPEVGHIGEQSFEMTAFTTSGVYFQPVRTPHPNGLSLDVINQRTEWMLSRQPYQSRYLPKLQFETSSNPHHWSRWHLYDGRYWIRVQSAGSAQFFVQPLMKDHLAGFRASLLKSDKLRLLRILRSEAPGNVRWTLPAIMREEKGKATLVALPSLELSIPQSGVRWEMRYKKISHSGLLGSDTYQE</sequence>
<evidence type="ECO:0000313" key="9">
    <source>
        <dbReference type="Proteomes" id="UP000235786"/>
    </source>
</evidence>
<dbReference type="EC" id="6.3.4.19" evidence="1"/>
<dbReference type="OrthoDB" id="434144at2759"/>
<evidence type="ECO:0000256" key="1">
    <source>
        <dbReference type="ARBA" id="ARBA00013267"/>
    </source>
</evidence>
<dbReference type="Pfam" id="PF01171">
    <property type="entry name" value="ATP_bind_3"/>
    <property type="match status" value="1"/>
</dbReference>
<evidence type="ECO:0000259" key="7">
    <source>
        <dbReference type="Pfam" id="PF01171"/>
    </source>
</evidence>